<keyword evidence="1" id="KW-1133">Transmembrane helix</keyword>
<dbReference type="RefSeq" id="XP_066922878.1">
    <property type="nucleotide sequence ID" value="XM_067066777.1"/>
</dbReference>
<evidence type="ECO:0000313" key="3">
    <source>
        <dbReference type="Proteomes" id="UP000594262"/>
    </source>
</evidence>
<keyword evidence="1" id="KW-0812">Transmembrane</keyword>
<protein>
    <submittedName>
        <fullName evidence="2">Uncharacterized protein</fullName>
    </submittedName>
</protein>
<keyword evidence="3" id="KW-1185">Reference proteome</keyword>
<proteinExistence type="predicted"/>
<sequence length="343" mass="40642">MSESPAESKRIKLLNDQNKYEEFILERRTTSSKADLYLYTIPEENFTSVMIHYKTRANEKTPLKFLYTAECKEAQNKEKLLWADEDIFRKRDQERKGSDMELISEDMEIFQEDVHQFCQNFNQMRIKFDSKHKNCKYFVNELLIAFSLPPKYTFTKVEKESWWRSVSRSSSSCSSWKNTNDVLKSFLRGIEAETKWLQDLFIGMKFDQHQVERLVIKLKEEIGGNIKSNGFTLSTLFITLAEVLLSEIDQNFWEMFNLDENTRKTFAFIVPKLLAATLAADRYIALFWLVIGLLLLIFKKISERYNLHDLFGGEADYERFFQLCEKVLLPLTQSLYQHWMNSN</sequence>
<dbReference type="EnsemblMetazoa" id="CLYHEMT004308.1">
    <property type="protein sequence ID" value="CLYHEMP004308.1"/>
    <property type="gene ID" value="CLYHEMG004308"/>
</dbReference>
<evidence type="ECO:0000256" key="1">
    <source>
        <dbReference type="SAM" id="Phobius"/>
    </source>
</evidence>
<dbReference type="GeneID" id="136810208"/>
<evidence type="ECO:0000313" key="2">
    <source>
        <dbReference type="EnsemblMetazoa" id="CLYHEMP004308.1"/>
    </source>
</evidence>
<dbReference type="AlphaFoldDB" id="A0A7M5WJD8"/>
<organism evidence="2 3">
    <name type="scientific">Clytia hemisphaerica</name>
    <dbReference type="NCBI Taxonomy" id="252671"/>
    <lineage>
        <taxon>Eukaryota</taxon>
        <taxon>Metazoa</taxon>
        <taxon>Cnidaria</taxon>
        <taxon>Hydrozoa</taxon>
        <taxon>Hydroidolina</taxon>
        <taxon>Leptothecata</taxon>
        <taxon>Obeliida</taxon>
        <taxon>Clytiidae</taxon>
        <taxon>Clytia</taxon>
    </lineage>
</organism>
<keyword evidence="1" id="KW-0472">Membrane</keyword>
<accession>A0A7M5WJD8</accession>
<name>A0A7M5WJD8_9CNID</name>
<dbReference type="Proteomes" id="UP000594262">
    <property type="component" value="Unplaced"/>
</dbReference>
<reference evidence="2" key="1">
    <citation type="submission" date="2021-01" db="UniProtKB">
        <authorList>
            <consortium name="EnsemblMetazoa"/>
        </authorList>
    </citation>
    <scope>IDENTIFICATION</scope>
</reference>
<feature type="transmembrane region" description="Helical" evidence="1">
    <location>
        <begin position="273"/>
        <end position="298"/>
    </location>
</feature>